<feature type="compositionally biased region" description="Low complexity" evidence="1">
    <location>
        <begin position="98"/>
        <end position="121"/>
    </location>
</feature>
<keyword evidence="2" id="KW-1133">Transmembrane helix</keyword>
<dbReference type="InterPro" id="IPR036680">
    <property type="entry name" value="SPOR-like_sf"/>
</dbReference>
<dbReference type="PROSITE" id="PS51724">
    <property type="entry name" value="SPOR"/>
    <property type="match status" value="1"/>
</dbReference>
<dbReference type="Proteomes" id="UP001173465">
    <property type="component" value="Unassembled WGS sequence"/>
</dbReference>
<name>A0AAW7DRG3_9GAMM</name>
<dbReference type="PANTHER" id="PTHR38687">
    <property type="entry name" value="CELL DIVISION PROTEIN DEDD-RELATED"/>
    <property type="match status" value="1"/>
</dbReference>
<dbReference type="EMBL" id="JACANB010000004">
    <property type="protein sequence ID" value="MDM1696399.1"/>
    <property type="molecule type" value="Genomic_DNA"/>
</dbReference>
<evidence type="ECO:0000313" key="4">
    <source>
        <dbReference type="EMBL" id="MDM1696399.1"/>
    </source>
</evidence>
<comment type="caution">
    <text evidence="4">The sequence shown here is derived from an EMBL/GenBank/DDBJ whole genome shotgun (WGS) entry which is preliminary data.</text>
</comment>
<reference evidence="4" key="2">
    <citation type="journal article" date="2022" name="Sci. Total Environ.">
        <title>Prevalence, transmission, and molecular epidemiology of tet(X)-positive bacteria among humans, animals, and environmental niches in China: An epidemiological, and genomic-based study.</title>
        <authorList>
            <person name="Dong N."/>
            <person name="Zeng Y."/>
            <person name="Cai C."/>
            <person name="Sun C."/>
            <person name="Lu J."/>
            <person name="Liu C."/>
            <person name="Zhou H."/>
            <person name="Sun Q."/>
            <person name="Shu L."/>
            <person name="Wang H."/>
            <person name="Wang Y."/>
            <person name="Wang S."/>
            <person name="Wu C."/>
            <person name="Chan E.W."/>
            <person name="Chen G."/>
            <person name="Shen Z."/>
            <person name="Chen S."/>
            <person name="Zhang R."/>
        </authorList>
    </citation>
    <scope>NUCLEOTIDE SEQUENCE</scope>
    <source>
        <strain evidence="4">DF46-2-2</strain>
    </source>
</reference>
<evidence type="ECO:0000313" key="5">
    <source>
        <dbReference type="Proteomes" id="UP001173465"/>
    </source>
</evidence>
<dbReference type="GO" id="GO:0032506">
    <property type="term" value="P:cytokinetic process"/>
    <property type="evidence" value="ECO:0007669"/>
    <property type="project" value="TreeGrafter"/>
</dbReference>
<dbReference type="GO" id="GO:0032153">
    <property type="term" value="C:cell division site"/>
    <property type="evidence" value="ECO:0007669"/>
    <property type="project" value="TreeGrafter"/>
</dbReference>
<dbReference type="RefSeq" id="WP_286593748.1">
    <property type="nucleotide sequence ID" value="NZ_JACANB010000004.1"/>
</dbReference>
<protein>
    <submittedName>
        <fullName evidence="4">SPOR domain-containing protein</fullName>
    </submittedName>
</protein>
<organism evidence="4 5">
    <name type="scientific">Thiopseudomonas alkaliphila</name>
    <dbReference type="NCBI Taxonomy" id="1697053"/>
    <lineage>
        <taxon>Bacteria</taxon>
        <taxon>Pseudomonadati</taxon>
        <taxon>Pseudomonadota</taxon>
        <taxon>Gammaproteobacteria</taxon>
        <taxon>Pseudomonadales</taxon>
        <taxon>Pseudomonadaceae</taxon>
        <taxon>Thiopseudomonas</taxon>
    </lineage>
</organism>
<dbReference type="Gene3D" id="3.30.70.1070">
    <property type="entry name" value="Sporulation related repeat"/>
    <property type="match status" value="1"/>
</dbReference>
<evidence type="ECO:0000256" key="1">
    <source>
        <dbReference type="SAM" id="MobiDB-lite"/>
    </source>
</evidence>
<dbReference type="InterPro" id="IPR007730">
    <property type="entry name" value="SPOR-like_dom"/>
</dbReference>
<feature type="transmembrane region" description="Helical" evidence="2">
    <location>
        <begin position="12"/>
        <end position="29"/>
    </location>
</feature>
<dbReference type="GO" id="GO:0030428">
    <property type="term" value="C:cell septum"/>
    <property type="evidence" value="ECO:0007669"/>
    <property type="project" value="TreeGrafter"/>
</dbReference>
<feature type="domain" description="SPOR" evidence="3">
    <location>
        <begin position="168"/>
        <end position="243"/>
    </location>
</feature>
<proteinExistence type="predicted"/>
<dbReference type="Pfam" id="PF05036">
    <property type="entry name" value="SPOR"/>
    <property type="match status" value="1"/>
</dbReference>
<keyword evidence="2" id="KW-0812">Transmembrane</keyword>
<evidence type="ECO:0000256" key="2">
    <source>
        <dbReference type="SAM" id="Phobius"/>
    </source>
</evidence>
<dbReference type="GO" id="GO:0042834">
    <property type="term" value="F:peptidoglycan binding"/>
    <property type="evidence" value="ECO:0007669"/>
    <property type="project" value="InterPro"/>
</dbReference>
<keyword evidence="2" id="KW-0472">Membrane</keyword>
<dbReference type="AlphaFoldDB" id="A0AAW7DRG3"/>
<reference evidence="4" key="1">
    <citation type="submission" date="2020-06" db="EMBL/GenBank/DDBJ databases">
        <authorList>
            <person name="Dong N."/>
        </authorList>
    </citation>
    <scope>NUCLEOTIDE SEQUENCE</scope>
    <source>
        <strain evidence="4">DF46-2-2</strain>
    </source>
</reference>
<gene>
    <name evidence="4" type="ORF">HX099_06945</name>
</gene>
<evidence type="ECO:0000259" key="3">
    <source>
        <dbReference type="PROSITE" id="PS51724"/>
    </source>
</evidence>
<dbReference type="SUPFAM" id="SSF110997">
    <property type="entry name" value="Sporulation related repeat"/>
    <property type="match status" value="1"/>
</dbReference>
<dbReference type="InterPro" id="IPR052521">
    <property type="entry name" value="Cell_div_SPOR-domain"/>
</dbReference>
<sequence>MSSSNANKQRLIGAGVLVAIIAISLPFILNKEKVAAPETVDIPLQPERQALNLPEQPIELADFPQQQVDPDEVLPSTGEYSEPADEPQEWVEIPQDTVAPVVTPEAAAPQPAPVKPSVAEPKPAPKPAPKPVVKAEPKPAAKPVVKPAPVVKAPAEKAKPAAPELNKNNLPASWSVQLARVSKREGAEKLRDQFRAKQYNAYVRAEEGFFYVRIGPLVKQADAQAMCRQLKQREQQDCFVVSFKP</sequence>
<feature type="region of interest" description="Disordered" evidence="1">
    <location>
        <begin position="62"/>
        <end position="148"/>
    </location>
</feature>
<accession>A0AAW7DRG3</accession>
<dbReference type="PANTHER" id="PTHR38687:SF1">
    <property type="entry name" value="CELL DIVISION PROTEIN DEDD"/>
    <property type="match status" value="1"/>
</dbReference>